<dbReference type="InterPro" id="IPR052177">
    <property type="entry name" value="Divisome_Glycosyl_Hydrolase"/>
</dbReference>
<dbReference type="InterPro" id="IPR017853">
    <property type="entry name" value="GH"/>
</dbReference>
<keyword evidence="5" id="KW-1185">Reference proteome</keyword>
<dbReference type="PANTHER" id="PTHR43405">
    <property type="entry name" value="GLYCOSYL HYDROLASE DIGH"/>
    <property type="match status" value="1"/>
</dbReference>
<reference evidence="4 5" key="1">
    <citation type="submission" date="2024-04" db="EMBL/GenBank/DDBJ databases">
        <title>Novel genus in family Flammeovirgaceae.</title>
        <authorList>
            <person name="Nguyen T.H."/>
            <person name="Vuong T.Q."/>
            <person name="Le H."/>
            <person name="Kim S.-G."/>
        </authorList>
    </citation>
    <scope>NUCLEOTIDE SEQUENCE [LARGE SCALE GENOMIC DNA]</scope>
    <source>
        <strain evidence="4 5">JCM 23209</strain>
    </source>
</reference>
<feature type="domain" description="Glycosyl hydrolase-like 10" evidence="3">
    <location>
        <begin position="51"/>
        <end position="310"/>
    </location>
</feature>
<feature type="signal peptide" evidence="2">
    <location>
        <begin position="1"/>
        <end position="26"/>
    </location>
</feature>
<gene>
    <name evidence="4" type="ORF">AAG747_05805</name>
</gene>
<comment type="caution">
    <text evidence="4">The sequence shown here is derived from an EMBL/GenBank/DDBJ whole genome shotgun (WGS) entry which is preliminary data.</text>
</comment>
<dbReference type="Pfam" id="PF02638">
    <property type="entry name" value="GHL10"/>
    <property type="match status" value="1"/>
</dbReference>
<organism evidence="4 5">
    <name type="scientific">Rapidithrix thailandica</name>
    <dbReference type="NCBI Taxonomy" id="413964"/>
    <lineage>
        <taxon>Bacteria</taxon>
        <taxon>Pseudomonadati</taxon>
        <taxon>Bacteroidota</taxon>
        <taxon>Cytophagia</taxon>
        <taxon>Cytophagales</taxon>
        <taxon>Flammeovirgaceae</taxon>
        <taxon>Rapidithrix</taxon>
    </lineage>
</organism>
<dbReference type="AlphaFoldDB" id="A0AAW9S4R6"/>
<dbReference type="SUPFAM" id="SSF51445">
    <property type="entry name" value="(Trans)glycosidases"/>
    <property type="match status" value="1"/>
</dbReference>
<dbReference type="Proteomes" id="UP001403385">
    <property type="component" value="Unassembled WGS sequence"/>
</dbReference>
<dbReference type="Gene3D" id="3.20.20.80">
    <property type="entry name" value="Glycosidases"/>
    <property type="match status" value="1"/>
</dbReference>
<evidence type="ECO:0000256" key="2">
    <source>
        <dbReference type="SAM" id="SignalP"/>
    </source>
</evidence>
<evidence type="ECO:0000259" key="3">
    <source>
        <dbReference type="Pfam" id="PF02638"/>
    </source>
</evidence>
<name>A0AAW9S4R6_9BACT</name>
<dbReference type="PANTHER" id="PTHR43405:SF1">
    <property type="entry name" value="GLYCOSYL HYDROLASE DIGH"/>
    <property type="match status" value="1"/>
</dbReference>
<dbReference type="InterPro" id="IPR003790">
    <property type="entry name" value="GHL10"/>
</dbReference>
<dbReference type="EMBL" id="JBDKWZ010000003">
    <property type="protein sequence ID" value="MEN7547410.1"/>
    <property type="molecule type" value="Genomic_DNA"/>
</dbReference>
<evidence type="ECO:0000313" key="4">
    <source>
        <dbReference type="EMBL" id="MEN7547410.1"/>
    </source>
</evidence>
<evidence type="ECO:0000256" key="1">
    <source>
        <dbReference type="ARBA" id="ARBA00022729"/>
    </source>
</evidence>
<protein>
    <submittedName>
        <fullName evidence="4">Family 10 glycosylhydrolase</fullName>
    </submittedName>
</protein>
<evidence type="ECO:0000313" key="5">
    <source>
        <dbReference type="Proteomes" id="UP001403385"/>
    </source>
</evidence>
<proteinExistence type="predicted"/>
<feature type="chain" id="PRO_5043600561" evidence="2">
    <location>
        <begin position="27"/>
        <end position="375"/>
    </location>
</feature>
<accession>A0AAW9S4R6</accession>
<keyword evidence="1 2" id="KW-0732">Signal</keyword>
<sequence>MKRRKFLQATGVGLVGAAALQHQALAAFSTNSSQQSSKNWVWITPDTEASDEDWKKRFDKMKQVGIDAILPEVFQGSAAYYESEHLPVKAKWLEQLIPLAKEAGLEIHAWMWTMPCLVQEIRDKHPEWYNVNRKGESSVDKPAYVDYYRFLCPSRPEVHEFIQTRVRELASFDVDGVHFDYIRHPDVILAEGLQPKYDIVQDKEYPEYDYCYCDVCRGNYKEKYGEDPLEMKDPTKSKTWRQFRFDLITNLVNNKLIPVAKEKGKITSAAVFPNWEHVRQQWSHWEIDALLPMLYHNFYNEDINWIRKQVKKGIKSLQHNQQLYSGLFVPSLKPEELEEAIQASLKGGAKGISLFSFGAVKEEHWNVLEKNLKKA</sequence>
<dbReference type="RefSeq" id="WP_346820198.1">
    <property type="nucleotide sequence ID" value="NZ_JBDKWZ010000003.1"/>
</dbReference>